<comment type="subcellular location">
    <subcellularLocation>
        <location evidence="1 7">Cell membrane</location>
        <topology evidence="1 7">Multi-pass membrane protein</topology>
    </subcellularLocation>
</comment>
<dbReference type="InterPro" id="IPR035906">
    <property type="entry name" value="MetI-like_sf"/>
</dbReference>
<reference evidence="9" key="1">
    <citation type="submission" date="2019-11" db="EMBL/GenBank/DDBJ databases">
        <authorList>
            <person name="Feng L."/>
        </authorList>
    </citation>
    <scope>NUCLEOTIDE SEQUENCE</scope>
    <source>
        <strain evidence="9">BhanseniiLFYP23</strain>
    </source>
</reference>
<dbReference type="GO" id="GO:0005886">
    <property type="term" value="C:plasma membrane"/>
    <property type="evidence" value="ECO:0007669"/>
    <property type="project" value="UniProtKB-SubCell"/>
</dbReference>
<dbReference type="PANTHER" id="PTHR30151:SF0">
    <property type="entry name" value="ABC TRANSPORTER PERMEASE PROTEIN MJ0413-RELATED"/>
    <property type="match status" value="1"/>
</dbReference>
<evidence type="ECO:0000256" key="7">
    <source>
        <dbReference type="RuleBase" id="RU363032"/>
    </source>
</evidence>
<keyword evidence="3" id="KW-1003">Cell membrane</keyword>
<dbReference type="PANTHER" id="PTHR30151">
    <property type="entry name" value="ALKANE SULFONATE ABC TRANSPORTER-RELATED, MEMBRANE SUBUNIT"/>
    <property type="match status" value="1"/>
</dbReference>
<feature type="transmembrane region" description="Helical" evidence="7">
    <location>
        <begin position="124"/>
        <end position="145"/>
    </location>
</feature>
<feature type="transmembrane region" description="Helical" evidence="7">
    <location>
        <begin position="223"/>
        <end position="245"/>
    </location>
</feature>
<evidence type="ECO:0000259" key="8">
    <source>
        <dbReference type="PROSITE" id="PS50928"/>
    </source>
</evidence>
<sequence>MTSITSSKKNRKIKLWAVLFWLLVWEIASLWLGQEILLVSPVAVLKRLGSLIFEASFWKTICFSLFRIIGGFFLAVLAGVLGGSIASRLPKIQELFAPLILAMKSVPVASFVILILIWVPSENLSVTISFLMVFPVIYTNVLNGIQNTDKNLLEMAQVFQVSGKNKIRYIYLSEVLPFFRAGCSVSLGLCWKAGVAAEVIGIPDGSMGERLYEAKVYLDTPELFAWTMVILVVSMIFEKIFLAALDKAVSWIERM</sequence>
<dbReference type="Gene3D" id="1.10.3720.10">
    <property type="entry name" value="MetI-like"/>
    <property type="match status" value="1"/>
</dbReference>
<dbReference type="EMBL" id="CACRSY010000014">
    <property type="protein sequence ID" value="VYT21300.1"/>
    <property type="molecule type" value="Genomic_DNA"/>
</dbReference>
<keyword evidence="4 7" id="KW-0812">Transmembrane</keyword>
<keyword evidence="5 7" id="KW-1133">Transmembrane helix</keyword>
<dbReference type="SUPFAM" id="SSF161098">
    <property type="entry name" value="MetI-like"/>
    <property type="match status" value="1"/>
</dbReference>
<dbReference type="PROSITE" id="PS50928">
    <property type="entry name" value="ABC_TM1"/>
    <property type="match status" value="1"/>
</dbReference>
<keyword evidence="2 7" id="KW-0813">Transport</keyword>
<evidence type="ECO:0000256" key="3">
    <source>
        <dbReference type="ARBA" id="ARBA00022475"/>
    </source>
</evidence>
<evidence type="ECO:0000313" key="9">
    <source>
        <dbReference type="EMBL" id="VYT21300.1"/>
    </source>
</evidence>
<dbReference type="InterPro" id="IPR000515">
    <property type="entry name" value="MetI-like"/>
</dbReference>
<evidence type="ECO:0000256" key="1">
    <source>
        <dbReference type="ARBA" id="ARBA00004651"/>
    </source>
</evidence>
<dbReference type="GO" id="GO:0055085">
    <property type="term" value="P:transmembrane transport"/>
    <property type="evidence" value="ECO:0007669"/>
    <property type="project" value="InterPro"/>
</dbReference>
<feature type="transmembrane region" description="Helical" evidence="7">
    <location>
        <begin position="95"/>
        <end position="118"/>
    </location>
</feature>
<protein>
    <submittedName>
        <fullName evidence="9">Aliphatic sulfonates transport permease protein SsuC</fullName>
    </submittedName>
</protein>
<gene>
    <name evidence="9" type="primary">ssuC_2</name>
    <name evidence="9" type="ORF">BHLFYP23_00649</name>
</gene>
<evidence type="ECO:0000256" key="5">
    <source>
        <dbReference type="ARBA" id="ARBA00022989"/>
    </source>
</evidence>
<comment type="similarity">
    <text evidence="7">Belongs to the binding-protein-dependent transport system permease family.</text>
</comment>
<organism evidence="9">
    <name type="scientific">Blautia hansenii</name>
    <name type="common">Ruminococcus hansenii</name>
    <dbReference type="NCBI Taxonomy" id="1322"/>
    <lineage>
        <taxon>Bacteria</taxon>
        <taxon>Bacillati</taxon>
        <taxon>Bacillota</taxon>
        <taxon>Clostridia</taxon>
        <taxon>Lachnospirales</taxon>
        <taxon>Lachnospiraceae</taxon>
        <taxon>Blautia</taxon>
    </lineage>
</organism>
<evidence type="ECO:0000256" key="2">
    <source>
        <dbReference type="ARBA" id="ARBA00022448"/>
    </source>
</evidence>
<feature type="domain" description="ABC transmembrane type-1" evidence="8">
    <location>
        <begin position="57"/>
        <end position="241"/>
    </location>
</feature>
<name>A0A6N2UUF4_BLAHA</name>
<keyword evidence="6 7" id="KW-0472">Membrane</keyword>
<accession>A0A6N2UUF4</accession>
<feature type="transmembrane region" description="Helical" evidence="7">
    <location>
        <begin position="56"/>
        <end position="83"/>
    </location>
</feature>
<dbReference type="RefSeq" id="WP_156342581.1">
    <property type="nucleotide sequence ID" value="NZ_CACRSY010000014.1"/>
</dbReference>
<dbReference type="AlphaFoldDB" id="A0A6N2UUF4"/>
<proteinExistence type="inferred from homology"/>
<evidence type="ECO:0000256" key="4">
    <source>
        <dbReference type="ARBA" id="ARBA00022692"/>
    </source>
</evidence>
<evidence type="ECO:0000256" key="6">
    <source>
        <dbReference type="ARBA" id="ARBA00023136"/>
    </source>
</evidence>
<dbReference type="Pfam" id="PF00528">
    <property type="entry name" value="BPD_transp_1"/>
    <property type="match status" value="1"/>
</dbReference>